<gene>
    <name evidence="2" type="ORF">MHI_LOCUS54891</name>
</gene>
<protein>
    <submittedName>
        <fullName evidence="2">Uncharacterized protein</fullName>
    </submittedName>
</protein>
<feature type="non-terminal residue" evidence="2">
    <location>
        <position position="1"/>
    </location>
</feature>
<reference evidence="2" key="1">
    <citation type="submission" date="2020-07" db="EMBL/GenBank/DDBJ databases">
        <authorList>
            <person name="Nazaruddin N."/>
        </authorList>
    </citation>
    <scope>NUCLEOTIDE SEQUENCE</scope>
</reference>
<comment type="caution">
    <text evidence="2">The sequence shown here is derived from an EMBL/GenBank/DDBJ whole genome shotgun (WGS) entry which is preliminary data.</text>
</comment>
<accession>A0A6V7GY36</accession>
<evidence type="ECO:0000313" key="2">
    <source>
        <dbReference type="EMBL" id="CAD1468588.1"/>
    </source>
</evidence>
<proteinExistence type="predicted"/>
<organism evidence="2 3">
    <name type="scientific">Heterotrigona itama</name>
    <dbReference type="NCBI Taxonomy" id="395501"/>
    <lineage>
        <taxon>Eukaryota</taxon>
        <taxon>Metazoa</taxon>
        <taxon>Ecdysozoa</taxon>
        <taxon>Arthropoda</taxon>
        <taxon>Hexapoda</taxon>
        <taxon>Insecta</taxon>
        <taxon>Pterygota</taxon>
        <taxon>Neoptera</taxon>
        <taxon>Endopterygota</taxon>
        <taxon>Hymenoptera</taxon>
        <taxon>Apocrita</taxon>
        <taxon>Aculeata</taxon>
        <taxon>Apoidea</taxon>
        <taxon>Anthophila</taxon>
        <taxon>Apidae</taxon>
        <taxon>Heterotrigona</taxon>
    </lineage>
</organism>
<feature type="region of interest" description="Disordered" evidence="1">
    <location>
        <begin position="22"/>
        <end position="51"/>
    </location>
</feature>
<keyword evidence="3" id="KW-1185">Reference proteome</keyword>
<name>A0A6V7GY36_9HYME</name>
<evidence type="ECO:0000256" key="1">
    <source>
        <dbReference type="SAM" id="MobiDB-lite"/>
    </source>
</evidence>
<dbReference type="Proteomes" id="UP000752696">
    <property type="component" value="Unassembled WGS sequence"/>
</dbReference>
<dbReference type="EMBL" id="CAJDYZ010000791">
    <property type="protein sequence ID" value="CAD1468588.1"/>
    <property type="molecule type" value="Genomic_DNA"/>
</dbReference>
<dbReference type="AlphaFoldDB" id="A0A6V7GY36"/>
<evidence type="ECO:0000313" key="3">
    <source>
        <dbReference type="Proteomes" id="UP000752696"/>
    </source>
</evidence>
<sequence length="70" mass="8406">VSVETRRREGRDLMTFKTKVTRKREANGSEMQTTEYAHTNLDENSVVHRRRSSTQLQKVRWEINQKEDQE</sequence>